<gene>
    <name evidence="2" type="ORF">UABAM_03779</name>
</gene>
<feature type="compositionally biased region" description="Basic and acidic residues" evidence="1">
    <location>
        <begin position="112"/>
        <end position="137"/>
    </location>
</feature>
<feature type="compositionally biased region" description="Pro residues" evidence="1">
    <location>
        <begin position="32"/>
        <end position="65"/>
    </location>
</feature>
<accession>A0A5S9F4C8</accession>
<dbReference type="AlphaFoldDB" id="A0A5S9F4C8"/>
<dbReference type="RefSeq" id="WP_151969517.1">
    <property type="nucleotide sequence ID" value="NZ_AP019860.1"/>
</dbReference>
<dbReference type="EMBL" id="AP019860">
    <property type="protein sequence ID" value="BBM85412.1"/>
    <property type="molecule type" value="Genomic_DNA"/>
</dbReference>
<organism evidence="2 3">
    <name type="scientific">Uabimicrobium amorphum</name>
    <dbReference type="NCBI Taxonomy" id="2596890"/>
    <lineage>
        <taxon>Bacteria</taxon>
        <taxon>Pseudomonadati</taxon>
        <taxon>Planctomycetota</taxon>
        <taxon>Candidatus Uabimicrobiia</taxon>
        <taxon>Candidatus Uabimicrobiales</taxon>
        <taxon>Candidatus Uabimicrobiaceae</taxon>
        <taxon>Candidatus Uabimicrobium</taxon>
    </lineage>
</organism>
<name>A0A5S9F4C8_UABAM</name>
<keyword evidence="3" id="KW-1185">Reference proteome</keyword>
<dbReference type="PROSITE" id="PS51257">
    <property type="entry name" value="PROKAR_LIPOPROTEIN"/>
    <property type="match status" value="1"/>
</dbReference>
<feature type="region of interest" description="Disordered" evidence="1">
    <location>
        <begin position="25"/>
        <end position="180"/>
    </location>
</feature>
<evidence type="ECO:0000313" key="2">
    <source>
        <dbReference type="EMBL" id="BBM85412.1"/>
    </source>
</evidence>
<proteinExistence type="predicted"/>
<feature type="compositionally biased region" description="Acidic residues" evidence="1">
    <location>
        <begin position="169"/>
        <end position="180"/>
    </location>
</feature>
<reference evidence="2 3" key="1">
    <citation type="submission" date="2019-08" db="EMBL/GenBank/DDBJ databases">
        <title>Complete genome sequence of Candidatus Uab amorphum.</title>
        <authorList>
            <person name="Shiratori T."/>
            <person name="Suzuki S."/>
            <person name="Kakizawa Y."/>
            <person name="Ishida K."/>
        </authorList>
    </citation>
    <scope>NUCLEOTIDE SEQUENCE [LARGE SCALE GENOMIC DNA]</scope>
    <source>
        <strain evidence="2 3">SRT547</strain>
    </source>
</reference>
<evidence type="ECO:0000256" key="1">
    <source>
        <dbReference type="SAM" id="MobiDB-lite"/>
    </source>
</evidence>
<protein>
    <submittedName>
        <fullName evidence="2">Uncharacterized protein</fullName>
    </submittedName>
</protein>
<dbReference type="KEGG" id="uam:UABAM_03779"/>
<dbReference type="Proteomes" id="UP000326354">
    <property type="component" value="Chromosome"/>
</dbReference>
<sequence>MKIAIILGISCLIFIGCVTEEVHHEPHVDPYPSDPYPSDPDPNPYPSDPDPNPYPTDPEPYPPHNETPSEQSGKEFFNEDNNSSYKEDNHNHNHNSGNDFEQGNDYVDNDSSEEKTADDWLGDDGRVEEEVSGKDAFDNGSEDLSEPAKDSGPTDPIDDFMDDGRVEEETSGDDFFDSDY</sequence>
<evidence type="ECO:0000313" key="3">
    <source>
        <dbReference type="Proteomes" id="UP000326354"/>
    </source>
</evidence>